<evidence type="ECO:0000313" key="5">
    <source>
        <dbReference type="Proteomes" id="UP000244248"/>
    </source>
</evidence>
<dbReference type="GO" id="GO:0003885">
    <property type="term" value="F:D-arabinono-1,4-lactone oxidase activity"/>
    <property type="evidence" value="ECO:0007669"/>
    <property type="project" value="InterPro"/>
</dbReference>
<evidence type="ECO:0000256" key="2">
    <source>
        <dbReference type="ARBA" id="ARBA00023002"/>
    </source>
</evidence>
<gene>
    <name evidence="4" type="ORF">CJD38_07170</name>
</gene>
<keyword evidence="1" id="KW-0274">FAD</keyword>
<dbReference type="Proteomes" id="UP000244248">
    <property type="component" value="Unassembled WGS sequence"/>
</dbReference>
<reference evidence="4 5" key="1">
    <citation type="submission" date="2018-04" db="EMBL/GenBank/DDBJ databases">
        <title>Novel species isolated from glacier.</title>
        <authorList>
            <person name="Liu Q."/>
            <person name="Xin Y.-H."/>
        </authorList>
    </citation>
    <scope>NUCLEOTIDE SEQUENCE [LARGE SCALE GENOMIC DNA]</scope>
    <source>
        <strain evidence="4 5">GT1R17</strain>
    </source>
</reference>
<dbReference type="InterPro" id="IPR007173">
    <property type="entry name" value="ALO_C"/>
</dbReference>
<dbReference type="Gene3D" id="1.10.45.10">
    <property type="entry name" value="Vanillyl-alcohol Oxidase, Chain A, domain 4"/>
    <property type="match status" value="1"/>
</dbReference>
<dbReference type="PROSITE" id="PS51387">
    <property type="entry name" value="FAD_PCMH"/>
    <property type="match status" value="1"/>
</dbReference>
<keyword evidence="1" id="KW-0285">Flavoprotein</keyword>
<organism evidence="4 5">
    <name type="scientific">Stenotrophobium rhamnosiphilum</name>
    <dbReference type="NCBI Taxonomy" id="2029166"/>
    <lineage>
        <taxon>Bacteria</taxon>
        <taxon>Pseudomonadati</taxon>
        <taxon>Pseudomonadota</taxon>
        <taxon>Gammaproteobacteria</taxon>
        <taxon>Nevskiales</taxon>
        <taxon>Nevskiaceae</taxon>
        <taxon>Stenotrophobium</taxon>
    </lineage>
</organism>
<dbReference type="InterPro" id="IPR016169">
    <property type="entry name" value="FAD-bd_PCMH_sub2"/>
</dbReference>
<dbReference type="InterPro" id="IPR016167">
    <property type="entry name" value="FAD-bd_PCMH_sub1"/>
</dbReference>
<keyword evidence="5" id="KW-1185">Reference proteome</keyword>
<sequence length="438" mass="49690">MLAKYRRRWRNWSGLVEAVPNFRSYPVSLEEIQAEVLRAADDGERLRVGGSGQSFTPLCWTDENLMSLDYFTGIESMDMQHRRVWVRSGTRLVDLANQLSERGLAQVMLGASGQQTLAGAISTGTHGSGVDFGNMSTQVTALRMVCADGSVRTISAESNKPLFDAARLSLGALGVITHVELQCVDAYRLHYRSSRDQLGPTLRKLDKLKRSHRHFEFAWYPNNDNVQLRFMDTTVEPLSPLNAQRLARNLVLENGAMWALSTLTRRMPGSREAAQRMTTWAASNDDVIGEPNLRYDTKRIVRFVESAYAIPAKFLPEALKRMESIIRALRFKTHLPVEVRFVKADDIWLSPCYERDSAIISVSAPVDVPHQDYFNAMAEIFERYEGRPHWGKLHDKTADDLLALYPRFADFQKLRKELDPRGVFLNPHLCALFGVDQL</sequence>
<dbReference type="OrthoDB" id="9800184at2"/>
<dbReference type="GO" id="GO:0016020">
    <property type="term" value="C:membrane"/>
    <property type="evidence" value="ECO:0007669"/>
    <property type="project" value="InterPro"/>
</dbReference>
<dbReference type="Gene3D" id="3.30.70.2520">
    <property type="match status" value="1"/>
</dbReference>
<dbReference type="InterPro" id="IPR006094">
    <property type="entry name" value="Oxid_FAD_bind_N"/>
</dbReference>
<evidence type="ECO:0000259" key="3">
    <source>
        <dbReference type="PROSITE" id="PS51387"/>
    </source>
</evidence>
<dbReference type="InterPro" id="IPR010031">
    <property type="entry name" value="FAD_lactone_oxidase-like"/>
</dbReference>
<dbReference type="PANTHER" id="PTHR43762:SF1">
    <property type="entry name" value="D-ARABINONO-1,4-LACTONE OXIDASE"/>
    <property type="match status" value="1"/>
</dbReference>
<feature type="domain" description="FAD-binding PCMH-type" evidence="3">
    <location>
        <begin position="16"/>
        <end position="186"/>
    </location>
</feature>
<dbReference type="RefSeq" id="WP_107939618.1">
    <property type="nucleotide sequence ID" value="NZ_QANS01000002.1"/>
</dbReference>
<dbReference type="Pfam" id="PF01565">
    <property type="entry name" value="FAD_binding_4"/>
    <property type="match status" value="1"/>
</dbReference>
<dbReference type="Gene3D" id="3.30.465.10">
    <property type="match status" value="1"/>
</dbReference>
<name>A0A2T5MIL6_9GAMM</name>
<dbReference type="PIRSF" id="PIRSF000136">
    <property type="entry name" value="LGO_GLO"/>
    <property type="match status" value="1"/>
</dbReference>
<dbReference type="PANTHER" id="PTHR43762">
    <property type="entry name" value="L-GULONOLACTONE OXIDASE"/>
    <property type="match status" value="1"/>
</dbReference>
<evidence type="ECO:0000313" key="4">
    <source>
        <dbReference type="EMBL" id="PTU32422.1"/>
    </source>
</evidence>
<evidence type="ECO:0000256" key="1">
    <source>
        <dbReference type="ARBA" id="ARBA00022827"/>
    </source>
</evidence>
<dbReference type="AlphaFoldDB" id="A0A2T5MIL6"/>
<dbReference type="EMBL" id="QANS01000002">
    <property type="protein sequence ID" value="PTU32422.1"/>
    <property type="molecule type" value="Genomic_DNA"/>
</dbReference>
<dbReference type="SUPFAM" id="SSF56176">
    <property type="entry name" value="FAD-binding/transporter-associated domain-like"/>
    <property type="match status" value="1"/>
</dbReference>
<accession>A0A2T5MIL6</accession>
<protein>
    <submittedName>
        <fullName evidence="4">FAD-binding oxidoreductase</fullName>
    </submittedName>
</protein>
<dbReference type="Gene3D" id="3.30.43.10">
    <property type="entry name" value="Uridine Diphospho-n-acetylenolpyruvylglucosamine Reductase, domain 2"/>
    <property type="match status" value="1"/>
</dbReference>
<keyword evidence="2" id="KW-0560">Oxidoreductase</keyword>
<dbReference type="InterPro" id="IPR036318">
    <property type="entry name" value="FAD-bd_PCMH-like_sf"/>
</dbReference>
<dbReference type="InterPro" id="IPR016166">
    <property type="entry name" value="FAD-bd_PCMH"/>
</dbReference>
<proteinExistence type="predicted"/>
<dbReference type="Pfam" id="PF04030">
    <property type="entry name" value="ALO"/>
    <property type="match status" value="1"/>
</dbReference>
<dbReference type="InterPro" id="IPR016171">
    <property type="entry name" value="Vanillyl_alc_oxidase_C-sub2"/>
</dbReference>
<dbReference type="GO" id="GO:0071949">
    <property type="term" value="F:FAD binding"/>
    <property type="evidence" value="ECO:0007669"/>
    <property type="project" value="InterPro"/>
</dbReference>
<dbReference type="NCBIfam" id="TIGR01679">
    <property type="entry name" value="bact_FAD_ox"/>
    <property type="match status" value="1"/>
</dbReference>
<comment type="caution">
    <text evidence="4">The sequence shown here is derived from an EMBL/GenBank/DDBJ whole genome shotgun (WGS) entry which is preliminary data.</text>
</comment>